<dbReference type="EMBL" id="BJFL01000024">
    <property type="protein sequence ID" value="GDY32381.1"/>
    <property type="molecule type" value="Genomic_DNA"/>
</dbReference>
<accession>A0A4D4J6X9</accession>
<name>A0A4D4J6X9_9PSEU</name>
<reference evidence="2" key="1">
    <citation type="submission" date="2019-04" db="EMBL/GenBank/DDBJ databases">
        <title>Draft genome sequence of Pseudonocardiaceae bacterium SL3-2-4.</title>
        <authorList>
            <person name="Ningsih F."/>
            <person name="Yokota A."/>
            <person name="Sakai Y."/>
            <person name="Nanatani K."/>
            <person name="Yabe S."/>
            <person name="Oetari A."/>
            <person name="Sjamsuridzal W."/>
        </authorList>
    </citation>
    <scope>NUCLEOTIDE SEQUENCE [LARGE SCALE GENOMIC DNA]</scope>
    <source>
        <strain evidence="2">SL3-2-4</strain>
    </source>
</reference>
<dbReference type="Proteomes" id="UP000298860">
    <property type="component" value="Unassembled WGS sequence"/>
</dbReference>
<sequence length="113" mass="13044">MSAEHPIVARMRLLRRMGFHQDCIYDECFATVTVYFWRVWRGVRDAVLAYSADECSAYRVWAEDFDERNPFVVDADLRLWGRVGDFLDVTAELLSLAHPRAPGHFPSGQPPAR</sequence>
<protein>
    <submittedName>
        <fullName evidence="1">Uncharacterized protein</fullName>
    </submittedName>
</protein>
<organism evidence="1 2">
    <name type="scientific">Gandjariella thermophila</name>
    <dbReference type="NCBI Taxonomy" id="1931992"/>
    <lineage>
        <taxon>Bacteria</taxon>
        <taxon>Bacillati</taxon>
        <taxon>Actinomycetota</taxon>
        <taxon>Actinomycetes</taxon>
        <taxon>Pseudonocardiales</taxon>
        <taxon>Pseudonocardiaceae</taxon>
        <taxon>Gandjariella</taxon>
    </lineage>
</organism>
<keyword evidence="2" id="KW-1185">Reference proteome</keyword>
<proteinExistence type="predicted"/>
<gene>
    <name evidence="1" type="ORF">GTS_40140</name>
</gene>
<dbReference type="AlphaFoldDB" id="A0A4D4J6X9"/>
<evidence type="ECO:0000313" key="2">
    <source>
        <dbReference type="Proteomes" id="UP000298860"/>
    </source>
</evidence>
<comment type="caution">
    <text evidence="1">The sequence shown here is derived from an EMBL/GenBank/DDBJ whole genome shotgun (WGS) entry which is preliminary data.</text>
</comment>
<evidence type="ECO:0000313" key="1">
    <source>
        <dbReference type="EMBL" id="GDY32381.1"/>
    </source>
</evidence>
<dbReference type="RefSeq" id="WP_225978584.1">
    <property type="nucleotide sequence ID" value="NZ_BJFL01000024.1"/>
</dbReference>